<dbReference type="PIRSF" id="PIRSF000110">
    <property type="entry name" value="G6PD"/>
    <property type="match status" value="1"/>
</dbReference>
<dbReference type="PRINTS" id="PR00079">
    <property type="entry name" value="G6PDHDRGNASE"/>
</dbReference>
<keyword evidence="6 7" id="KW-0119">Carbohydrate metabolism</keyword>
<feature type="domain" description="Glucose-6-phosphate dehydrogenase NAD-binding" evidence="8">
    <location>
        <begin position="13"/>
        <end position="197"/>
    </location>
</feature>
<feature type="binding site" evidence="7">
    <location>
        <position position="188"/>
    </location>
    <ligand>
        <name>substrate</name>
    </ligand>
</feature>
<dbReference type="InterPro" id="IPR022674">
    <property type="entry name" value="G6P_DH_NAD-bd"/>
</dbReference>
<dbReference type="NCBIfam" id="TIGR00871">
    <property type="entry name" value="zwf"/>
    <property type="match status" value="1"/>
</dbReference>
<dbReference type="GO" id="GO:0006006">
    <property type="term" value="P:glucose metabolic process"/>
    <property type="evidence" value="ECO:0007669"/>
    <property type="project" value="UniProtKB-KW"/>
</dbReference>
<dbReference type="InterPro" id="IPR022675">
    <property type="entry name" value="G6P_DH_C"/>
</dbReference>
<feature type="domain" description="Glucose-6-phosphate dehydrogenase C-terminal" evidence="9">
    <location>
        <begin position="199"/>
        <end position="475"/>
    </location>
</feature>
<organism evidence="10 11">
    <name type="scientific">Candidatus Nomurabacteria bacterium CG1_02_47_685</name>
    <dbReference type="NCBI Taxonomy" id="1805282"/>
    <lineage>
        <taxon>Bacteria</taxon>
        <taxon>Candidatus Nomuraibacteriota</taxon>
    </lineage>
</organism>
<feature type="binding site" evidence="7">
    <location>
        <position position="158"/>
    </location>
    <ligand>
        <name>NADP(+)</name>
        <dbReference type="ChEBI" id="CHEBI:58349"/>
    </ligand>
</feature>
<dbReference type="HAMAP" id="MF_00966">
    <property type="entry name" value="G6PD"/>
    <property type="match status" value="1"/>
</dbReference>
<evidence type="ECO:0000256" key="2">
    <source>
        <dbReference type="ARBA" id="ARBA00009975"/>
    </source>
</evidence>
<accession>A0A1J4V4C6</accession>
<dbReference type="Pfam" id="PF02781">
    <property type="entry name" value="G6PD_C"/>
    <property type="match status" value="1"/>
</dbReference>
<dbReference type="PROSITE" id="PS00069">
    <property type="entry name" value="G6P_DEHYDROGENASE"/>
    <property type="match status" value="1"/>
</dbReference>
<feature type="binding site" evidence="7">
    <location>
        <position position="226"/>
    </location>
    <ligand>
        <name>substrate</name>
    </ligand>
</feature>
<comment type="pathway">
    <text evidence="1 7">Carbohydrate degradation; pentose phosphate pathway; D-ribulose 5-phosphate from D-glucose 6-phosphate (oxidative stage): step 1/3.</text>
</comment>
<feature type="binding site" evidence="7">
    <location>
        <position position="192"/>
    </location>
    <ligand>
        <name>substrate</name>
    </ligand>
</feature>
<reference evidence="10 11" key="1">
    <citation type="journal article" date="2016" name="Environ. Microbiol.">
        <title>Genomic resolution of a cold subsurface aquifer community provides metabolic insights for novel microbes adapted to high CO concentrations.</title>
        <authorList>
            <person name="Probst A.J."/>
            <person name="Castelle C.J."/>
            <person name="Singh A."/>
            <person name="Brown C.T."/>
            <person name="Anantharaman K."/>
            <person name="Sharon I."/>
            <person name="Hug L.A."/>
            <person name="Burstein D."/>
            <person name="Emerson J.B."/>
            <person name="Thomas B.C."/>
            <person name="Banfield J.F."/>
        </authorList>
    </citation>
    <scope>NUCLEOTIDE SEQUENCE [LARGE SCALE GENOMIC DNA]</scope>
    <source>
        <strain evidence="10">CG1_02_47_685</strain>
    </source>
</reference>
<dbReference type="GO" id="GO:0009051">
    <property type="term" value="P:pentose-phosphate shunt, oxidative branch"/>
    <property type="evidence" value="ECO:0007669"/>
    <property type="project" value="TreeGrafter"/>
</dbReference>
<dbReference type="InterPro" id="IPR036291">
    <property type="entry name" value="NAD(P)-bd_dom_sf"/>
</dbReference>
<dbReference type="InterPro" id="IPR001282">
    <property type="entry name" value="G6P_DH"/>
</dbReference>
<dbReference type="GO" id="GO:0005829">
    <property type="term" value="C:cytosol"/>
    <property type="evidence" value="ECO:0007669"/>
    <property type="project" value="TreeGrafter"/>
</dbReference>
<dbReference type="GO" id="GO:0050661">
    <property type="term" value="F:NADP binding"/>
    <property type="evidence" value="ECO:0007669"/>
    <property type="project" value="UniProtKB-UniRule"/>
</dbReference>
<dbReference type="UniPathway" id="UPA00115">
    <property type="reaction ID" value="UER00408"/>
</dbReference>
<comment type="caution">
    <text evidence="7">Lacks conserved residue(s) required for the propagation of feature annotation.</text>
</comment>
<keyword evidence="5 7" id="KW-0560">Oxidoreductase</keyword>
<name>A0A1J4V4C6_9BACT</name>
<dbReference type="STRING" id="1805282.AUJ44_03360"/>
<dbReference type="PANTHER" id="PTHR23429:SF0">
    <property type="entry name" value="GLUCOSE-6-PHOSPHATE 1-DEHYDROGENASE"/>
    <property type="match status" value="1"/>
</dbReference>
<keyword evidence="3 7" id="KW-0313">Glucose metabolism</keyword>
<proteinExistence type="inferred from homology"/>
<evidence type="ECO:0000256" key="3">
    <source>
        <dbReference type="ARBA" id="ARBA00022526"/>
    </source>
</evidence>
<dbReference type="SUPFAM" id="SSF51735">
    <property type="entry name" value="NAD(P)-binding Rossmann-fold domains"/>
    <property type="match status" value="1"/>
</dbReference>
<comment type="similarity">
    <text evidence="2 7">Belongs to the glucose-6-phosphate dehydrogenase family.</text>
</comment>
<dbReference type="Pfam" id="PF00479">
    <property type="entry name" value="G6PD_N"/>
    <property type="match status" value="1"/>
</dbReference>
<evidence type="ECO:0000256" key="6">
    <source>
        <dbReference type="ARBA" id="ARBA00023277"/>
    </source>
</evidence>
<evidence type="ECO:0000313" key="10">
    <source>
        <dbReference type="EMBL" id="OIO32026.1"/>
    </source>
</evidence>
<evidence type="ECO:0000256" key="1">
    <source>
        <dbReference type="ARBA" id="ARBA00004937"/>
    </source>
</evidence>
<feature type="active site" description="Proton acceptor" evidence="7">
    <location>
        <position position="250"/>
    </location>
</feature>
<evidence type="ECO:0000256" key="4">
    <source>
        <dbReference type="ARBA" id="ARBA00022857"/>
    </source>
</evidence>
<sequence>MQKNNNVPTLITLFGGTGDLSQKKLLPAFFNLYRGGYLPDSFKILGVARKQLSDDEYRGFVARSVCADDDGKCDREAVDSFLGHILYQSGDTGSPESYKILSERLIAEETAIGQCANKLFYVAMSPKFYDTLLRNLADSGLTIPCSNETGWTRILIEKPFGDDTKTAQALDELLGLLFSEEQIFRIDHYLGKETIQNILTFRFSNAIFEPVWDSGHIDRVEIRLLEKDGVGERGGFYDGVGALRDVGQNHILQMLALIAMDNPTIMNAESIRRKRVEVFEKLHHMAPDELERSAIRGQYKGYREETNVDPSSKTETYFKIRAFLHGNRWDGVPFILESGKGLGEKKTEINIYFKRTKNCLCSPGSERHHENILTFRIQPDEGISILFWSKKAGLTSELEPNKLSFDYQTNDEDDGKTITTAYDRILHDAIVGDQTLFTSTQEVLASWKFITPIVDGWKDTEPYSYKRGSNGPESVH</sequence>
<evidence type="ECO:0000259" key="9">
    <source>
        <dbReference type="Pfam" id="PF02781"/>
    </source>
</evidence>
<dbReference type="Gene3D" id="3.40.50.720">
    <property type="entry name" value="NAD(P)-binding Rossmann-like Domain"/>
    <property type="match status" value="1"/>
</dbReference>
<feature type="binding site" evidence="7">
    <location>
        <position position="340"/>
    </location>
    <ligand>
        <name>substrate</name>
    </ligand>
</feature>
<dbReference type="Gene3D" id="3.30.360.10">
    <property type="entry name" value="Dihydrodipicolinate Reductase, domain 2"/>
    <property type="match status" value="1"/>
</dbReference>
<evidence type="ECO:0000259" key="8">
    <source>
        <dbReference type="Pfam" id="PF00479"/>
    </source>
</evidence>
<dbReference type="AlphaFoldDB" id="A0A1J4V4C6"/>
<comment type="caution">
    <text evidence="10">The sequence shown here is derived from an EMBL/GenBank/DDBJ whole genome shotgun (WGS) entry which is preliminary data.</text>
</comment>
<dbReference type="Proteomes" id="UP000183206">
    <property type="component" value="Unassembled WGS sequence"/>
</dbReference>
<feature type="binding site" evidence="7">
    <location>
        <position position="245"/>
    </location>
    <ligand>
        <name>substrate</name>
    </ligand>
</feature>
<dbReference type="InterPro" id="IPR019796">
    <property type="entry name" value="G6P_DH_AS"/>
</dbReference>
<keyword evidence="4 7" id="KW-0521">NADP</keyword>
<dbReference type="GO" id="GO:0004345">
    <property type="term" value="F:glucose-6-phosphate dehydrogenase activity"/>
    <property type="evidence" value="ECO:0007669"/>
    <property type="project" value="UniProtKB-UniRule"/>
</dbReference>
<evidence type="ECO:0000256" key="5">
    <source>
        <dbReference type="ARBA" id="ARBA00023002"/>
    </source>
</evidence>
<feature type="binding site" evidence="7">
    <location>
        <position position="49"/>
    </location>
    <ligand>
        <name>NADP(+)</name>
        <dbReference type="ChEBI" id="CHEBI:58349"/>
    </ligand>
</feature>
<evidence type="ECO:0000256" key="7">
    <source>
        <dbReference type="HAMAP-Rule" id="MF_00966"/>
    </source>
</evidence>
<dbReference type="EMBL" id="MNVO01000051">
    <property type="protein sequence ID" value="OIO32026.1"/>
    <property type="molecule type" value="Genomic_DNA"/>
</dbReference>
<dbReference type="SUPFAM" id="SSF55347">
    <property type="entry name" value="Glyceraldehyde-3-phosphate dehydrogenase-like, C-terminal domain"/>
    <property type="match status" value="1"/>
</dbReference>
<dbReference type="PANTHER" id="PTHR23429">
    <property type="entry name" value="GLUCOSE-6-PHOSPHATE 1-DEHYDROGENASE G6PD"/>
    <property type="match status" value="1"/>
</dbReference>
<comment type="function">
    <text evidence="7">Catalyzes the oxidation of glucose 6-phosphate to 6-phosphogluconolactone.</text>
</comment>
<evidence type="ECO:0000313" key="11">
    <source>
        <dbReference type="Proteomes" id="UP000183206"/>
    </source>
</evidence>
<protein>
    <recommendedName>
        <fullName evidence="7">Glucose-6-phosphate 1-dehydrogenase</fullName>
        <shortName evidence="7">G6PD</shortName>
        <ecNumber evidence="7">1.1.1.49</ecNumber>
    </recommendedName>
</protein>
<comment type="catalytic activity">
    <reaction evidence="7">
        <text>D-glucose 6-phosphate + NADP(+) = 6-phospho-D-glucono-1,5-lactone + NADPH + H(+)</text>
        <dbReference type="Rhea" id="RHEA:15841"/>
        <dbReference type="ChEBI" id="CHEBI:15378"/>
        <dbReference type="ChEBI" id="CHEBI:57783"/>
        <dbReference type="ChEBI" id="CHEBI:57955"/>
        <dbReference type="ChEBI" id="CHEBI:58349"/>
        <dbReference type="ChEBI" id="CHEBI:61548"/>
        <dbReference type="EC" id="1.1.1.49"/>
    </reaction>
</comment>
<gene>
    <name evidence="7" type="primary">zwf</name>
    <name evidence="10" type="ORF">AUJ44_03360</name>
</gene>
<dbReference type="EC" id="1.1.1.49" evidence="7"/>
<feature type="binding site" evidence="7">
    <location>
        <position position="345"/>
    </location>
    <ligand>
        <name>substrate</name>
    </ligand>
</feature>